<proteinExistence type="predicted"/>
<evidence type="ECO:0000313" key="2">
    <source>
        <dbReference type="EMBL" id="MFC0210863.1"/>
    </source>
</evidence>
<feature type="chain" id="PRO_5045179619" evidence="1">
    <location>
        <begin position="24"/>
        <end position="233"/>
    </location>
</feature>
<reference evidence="2 3" key="1">
    <citation type="submission" date="2024-09" db="EMBL/GenBank/DDBJ databases">
        <authorList>
            <person name="Sun Q."/>
            <person name="Mori K."/>
        </authorList>
    </citation>
    <scope>NUCLEOTIDE SEQUENCE [LARGE SCALE GENOMIC DNA]</scope>
    <source>
        <strain evidence="2 3">CCM 7759</strain>
    </source>
</reference>
<protein>
    <submittedName>
        <fullName evidence="2">Uncharacterized protein</fullName>
    </submittedName>
</protein>
<comment type="caution">
    <text evidence="2">The sequence shown here is derived from an EMBL/GenBank/DDBJ whole genome shotgun (WGS) entry which is preliminary data.</text>
</comment>
<dbReference type="RefSeq" id="WP_377467385.1">
    <property type="nucleotide sequence ID" value="NZ_JBHLWN010000001.1"/>
</dbReference>
<evidence type="ECO:0000313" key="3">
    <source>
        <dbReference type="Proteomes" id="UP001589776"/>
    </source>
</evidence>
<keyword evidence="3" id="KW-1185">Reference proteome</keyword>
<sequence length="233" mass="24452">MIRIRYVQLAMLLMLAGLMAALAGCAASQETAVRGKKALFVGKEGGGDAIVVKHLKTLGYEVAVVADKELTAEAAEAYSLVFVSSTVNSGRVGNKLIASKTPVIYAESQNLGDIGFAGKATDEDNGDYSGRTVTIRDAKHPMAAGLQGDIDVYKADGKIGFVVPQGGVIVASAPDDEKRAVIGAIEKGTANMSGEAAPARRVYFYLVGGEEINQTDHGWKLFEAAVRWAEGEG</sequence>
<gene>
    <name evidence="2" type="ORF">ACFFK0_00110</name>
</gene>
<name>A0ABV6DDZ8_9BACL</name>
<dbReference type="EMBL" id="JBHLWN010000001">
    <property type="protein sequence ID" value="MFC0210863.1"/>
    <property type="molecule type" value="Genomic_DNA"/>
</dbReference>
<keyword evidence="1" id="KW-0732">Signal</keyword>
<accession>A0ABV6DDZ8</accession>
<dbReference type="PROSITE" id="PS51257">
    <property type="entry name" value="PROKAR_LIPOPROTEIN"/>
    <property type="match status" value="1"/>
</dbReference>
<dbReference type="Proteomes" id="UP001589776">
    <property type="component" value="Unassembled WGS sequence"/>
</dbReference>
<evidence type="ECO:0000256" key="1">
    <source>
        <dbReference type="SAM" id="SignalP"/>
    </source>
</evidence>
<feature type="signal peptide" evidence="1">
    <location>
        <begin position="1"/>
        <end position="23"/>
    </location>
</feature>
<organism evidence="2 3">
    <name type="scientific">Paenibacillus chartarius</name>
    <dbReference type="NCBI Taxonomy" id="747481"/>
    <lineage>
        <taxon>Bacteria</taxon>
        <taxon>Bacillati</taxon>
        <taxon>Bacillota</taxon>
        <taxon>Bacilli</taxon>
        <taxon>Bacillales</taxon>
        <taxon>Paenibacillaceae</taxon>
        <taxon>Paenibacillus</taxon>
    </lineage>
</organism>